<evidence type="ECO:0000256" key="6">
    <source>
        <dbReference type="ARBA" id="ARBA00023242"/>
    </source>
</evidence>
<sequence length="472" mass="52510">MRNCQTLQRACAWSGPPAAFVSSQFFREYLTPSLTEQWSSLPSPQFPLSPIPCIEMALDEPFRQMAEGSPEPMWCHLSTSSSLGSTPSSPMAPIADAPCLLAETSLDLNEAPWNLNVQSPKKYCSETRYYLPCNNQATLNQTLANQNQEEPCTIVTVHSAPSTTAVFSPCPPPTAHRSLASNLPDNPVTCDLVVLNRTATTVPSLLVPQTHRRPRKMEWQNLDSEDLFFDEHQPFPDDFPLPDGLIEHFADEMPNIHELENYLYPSGSTNPVNLLPAKQNPAHSCQPSTSAINQSTVDSFGEYMDPLAEFFPDLANANMPPHTTNPEQNFGVYGDSYPQHQFDFLETPQSLDQYCKRESGSCSPISVGSPEGSQSPSSSGGPIRSRTAIVRVSTPPYVAVDLGPVTDYRQKRDKNNVASARSRQKRQDKFSQMKKECSDLEMRNVELRATLNTLEKSVQEYKNIMLAFMNKP</sequence>
<evidence type="ECO:0000313" key="9">
    <source>
        <dbReference type="Proteomes" id="UP000887575"/>
    </source>
</evidence>
<keyword evidence="9" id="KW-1185">Reference proteome</keyword>
<reference evidence="10" key="1">
    <citation type="submission" date="2024-02" db="UniProtKB">
        <authorList>
            <consortium name="WormBaseParasite"/>
        </authorList>
    </citation>
    <scope>IDENTIFICATION</scope>
</reference>
<dbReference type="SUPFAM" id="SSF57959">
    <property type="entry name" value="Leucine zipper domain"/>
    <property type="match status" value="1"/>
</dbReference>
<dbReference type="GO" id="GO:0005634">
    <property type="term" value="C:nucleus"/>
    <property type="evidence" value="ECO:0007669"/>
    <property type="project" value="UniProtKB-SubCell"/>
</dbReference>
<dbReference type="InterPro" id="IPR046347">
    <property type="entry name" value="bZIP_sf"/>
</dbReference>
<proteinExistence type="inferred from homology"/>
<comment type="subcellular location">
    <subcellularLocation>
        <location evidence="1">Nucleus</location>
    </subcellularLocation>
</comment>
<keyword evidence="5" id="KW-0804">Transcription</keyword>
<evidence type="ECO:0000313" key="10">
    <source>
        <dbReference type="WBParaSite" id="MBELARI_LOCUS10683"/>
    </source>
</evidence>
<evidence type="ECO:0000256" key="5">
    <source>
        <dbReference type="ARBA" id="ARBA00023163"/>
    </source>
</evidence>
<dbReference type="GO" id="GO:0000977">
    <property type="term" value="F:RNA polymerase II transcription regulatory region sequence-specific DNA binding"/>
    <property type="evidence" value="ECO:0007669"/>
    <property type="project" value="TreeGrafter"/>
</dbReference>
<keyword evidence="4" id="KW-0238">DNA-binding</keyword>
<accession>A0AAF3J1Q2</accession>
<dbReference type="CDD" id="cd14813">
    <property type="entry name" value="bZIP_BmCbz-like"/>
    <property type="match status" value="1"/>
</dbReference>
<dbReference type="PANTHER" id="PTHR13044">
    <property type="entry name" value="ACTIVATING TRANSCRIPTION FACTOR ATF 4/5"/>
    <property type="match status" value="1"/>
</dbReference>
<evidence type="ECO:0000256" key="7">
    <source>
        <dbReference type="SAM" id="MobiDB-lite"/>
    </source>
</evidence>
<evidence type="ECO:0000256" key="1">
    <source>
        <dbReference type="ARBA" id="ARBA00004123"/>
    </source>
</evidence>
<feature type="region of interest" description="Disordered" evidence="7">
    <location>
        <begin position="411"/>
        <end position="434"/>
    </location>
</feature>
<evidence type="ECO:0000259" key="8">
    <source>
        <dbReference type="PROSITE" id="PS50217"/>
    </source>
</evidence>
<dbReference type="PANTHER" id="PTHR13044:SF14">
    <property type="entry name" value="CRYPTOCEPHAL, ISOFORM A"/>
    <property type="match status" value="1"/>
</dbReference>
<organism evidence="9 10">
    <name type="scientific">Mesorhabditis belari</name>
    <dbReference type="NCBI Taxonomy" id="2138241"/>
    <lineage>
        <taxon>Eukaryota</taxon>
        <taxon>Metazoa</taxon>
        <taxon>Ecdysozoa</taxon>
        <taxon>Nematoda</taxon>
        <taxon>Chromadorea</taxon>
        <taxon>Rhabditida</taxon>
        <taxon>Rhabditina</taxon>
        <taxon>Rhabditomorpha</taxon>
        <taxon>Rhabditoidea</taxon>
        <taxon>Rhabditidae</taxon>
        <taxon>Mesorhabditinae</taxon>
        <taxon>Mesorhabditis</taxon>
    </lineage>
</organism>
<comment type="similarity">
    <text evidence="2">Belongs to the bZIP family.</text>
</comment>
<dbReference type="WBParaSite" id="MBELARI_LOCUS10683">
    <property type="protein sequence ID" value="MBELARI_LOCUS10683"/>
    <property type="gene ID" value="MBELARI_LOCUS10683"/>
</dbReference>
<feature type="compositionally biased region" description="Basic and acidic residues" evidence="7">
    <location>
        <begin position="425"/>
        <end position="434"/>
    </location>
</feature>
<feature type="compositionally biased region" description="Low complexity" evidence="7">
    <location>
        <begin position="366"/>
        <end position="384"/>
    </location>
</feature>
<feature type="region of interest" description="Disordered" evidence="7">
    <location>
        <begin position="355"/>
        <end position="384"/>
    </location>
</feature>
<dbReference type="Gene3D" id="1.20.5.170">
    <property type="match status" value="1"/>
</dbReference>
<keyword evidence="6" id="KW-0539">Nucleus</keyword>
<dbReference type="PROSITE" id="PS00036">
    <property type="entry name" value="BZIP_BASIC"/>
    <property type="match status" value="1"/>
</dbReference>
<evidence type="ECO:0000256" key="2">
    <source>
        <dbReference type="ARBA" id="ARBA00007163"/>
    </source>
</evidence>
<evidence type="ECO:0000256" key="4">
    <source>
        <dbReference type="ARBA" id="ARBA00023125"/>
    </source>
</evidence>
<dbReference type="PROSITE" id="PS50217">
    <property type="entry name" value="BZIP"/>
    <property type="match status" value="1"/>
</dbReference>
<protein>
    <submittedName>
        <fullName evidence="10">BZIP domain-containing protein</fullName>
    </submittedName>
</protein>
<dbReference type="AlphaFoldDB" id="A0AAF3J1Q2"/>
<name>A0AAF3J1Q2_9BILA</name>
<dbReference type="GO" id="GO:0001228">
    <property type="term" value="F:DNA-binding transcription activator activity, RNA polymerase II-specific"/>
    <property type="evidence" value="ECO:0007669"/>
    <property type="project" value="TreeGrafter"/>
</dbReference>
<dbReference type="SMART" id="SM00338">
    <property type="entry name" value="BRLZ"/>
    <property type="match status" value="1"/>
</dbReference>
<evidence type="ECO:0000256" key="3">
    <source>
        <dbReference type="ARBA" id="ARBA00023015"/>
    </source>
</evidence>
<dbReference type="Proteomes" id="UP000887575">
    <property type="component" value="Unassembled WGS sequence"/>
</dbReference>
<dbReference type="InterPro" id="IPR004827">
    <property type="entry name" value="bZIP"/>
</dbReference>
<dbReference type="Pfam" id="PF07716">
    <property type="entry name" value="bZIP_2"/>
    <property type="match status" value="1"/>
</dbReference>
<keyword evidence="3" id="KW-0805">Transcription regulation</keyword>
<feature type="domain" description="BZIP" evidence="8">
    <location>
        <begin position="405"/>
        <end position="468"/>
    </location>
</feature>